<dbReference type="Pfam" id="PF00877">
    <property type="entry name" value="NLPC_P60"/>
    <property type="match status" value="1"/>
</dbReference>
<comment type="similarity">
    <text evidence="1">Belongs to the peptidase C40 family.</text>
</comment>
<keyword evidence="4" id="KW-0788">Thiol protease</keyword>
<dbReference type="EMBL" id="BAABDC010000004">
    <property type="protein sequence ID" value="GAA3708887.1"/>
    <property type="molecule type" value="Genomic_DNA"/>
</dbReference>
<evidence type="ECO:0000313" key="6">
    <source>
        <dbReference type="EMBL" id="GAA3708887.1"/>
    </source>
</evidence>
<accession>A0ABP7DTG8</accession>
<feature type="domain" description="NlpC/P60" evidence="5">
    <location>
        <begin position="150"/>
        <end position="271"/>
    </location>
</feature>
<comment type="caution">
    <text evidence="6">The sequence shown here is derived from an EMBL/GenBank/DDBJ whole genome shotgun (WGS) entry which is preliminary data.</text>
</comment>
<reference evidence="7" key="1">
    <citation type="journal article" date="2019" name="Int. J. Syst. Evol. Microbiol.">
        <title>The Global Catalogue of Microorganisms (GCM) 10K type strain sequencing project: providing services to taxonomists for standard genome sequencing and annotation.</title>
        <authorList>
            <consortium name="The Broad Institute Genomics Platform"/>
            <consortium name="The Broad Institute Genome Sequencing Center for Infectious Disease"/>
            <person name="Wu L."/>
            <person name="Ma J."/>
        </authorList>
    </citation>
    <scope>NUCLEOTIDE SEQUENCE [LARGE SCALE GENOMIC DNA]</scope>
    <source>
        <strain evidence="7">JCM 17125</strain>
    </source>
</reference>
<dbReference type="PROSITE" id="PS51935">
    <property type="entry name" value="NLPC_P60"/>
    <property type="match status" value="1"/>
</dbReference>
<organism evidence="6 7">
    <name type="scientific">Terrabacter ginsenosidimutans</name>
    <dbReference type="NCBI Taxonomy" id="490575"/>
    <lineage>
        <taxon>Bacteria</taxon>
        <taxon>Bacillati</taxon>
        <taxon>Actinomycetota</taxon>
        <taxon>Actinomycetes</taxon>
        <taxon>Micrococcales</taxon>
        <taxon>Intrasporangiaceae</taxon>
        <taxon>Terrabacter</taxon>
    </lineage>
</organism>
<name>A0ABP7DTG8_9MICO</name>
<dbReference type="PANTHER" id="PTHR47053:SF1">
    <property type="entry name" value="MUREIN DD-ENDOPEPTIDASE MEPH-RELATED"/>
    <property type="match status" value="1"/>
</dbReference>
<protein>
    <submittedName>
        <fullName evidence="6">Gamma-D-glutamyl-L-lysine dipeptidyl-peptidase</fullName>
    </submittedName>
</protein>
<dbReference type="Proteomes" id="UP001501468">
    <property type="component" value="Unassembled WGS sequence"/>
</dbReference>
<dbReference type="SUPFAM" id="SSF54001">
    <property type="entry name" value="Cysteine proteinases"/>
    <property type="match status" value="1"/>
</dbReference>
<sequence length="273" mass="28639">MSPSAAVPAVPAVAAVHASHVVRVPVTTVWSSPEGPRPVDAPAVSEHPDVAGWLAALDANATHDESGDGRLGLHGRVETQLLAGEPVLVTETRRTDGSGSWSHVVAPWQPSPKDGRGYPGWVPTSHLEAAGDAGSVSGPAQVLDATVPAHGERHPAVEEARSHIGLPYLWSGISSHGFDCSGLVLHTWRLMGVVVARDAYAQALFATPVELDAVRPGDLYFFARPGRRIHHVGIVVRPGRMVHASETGGVLVEEDLPADRVATLVAAGRLPMP</sequence>
<keyword evidence="3" id="KW-0378">Hydrolase</keyword>
<dbReference type="InterPro" id="IPR000064">
    <property type="entry name" value="NLP_P60_dom"/>
</dbReference>
<dbReference type="Gene3D" id="3.90.1720.10">
    <property type="entry name" value="endopeptidase domain like (from Nostoc punctiforme)"/>
    <property type="match status" value="1"/>
</dbReference>
<dbReference type="InterPro" id="IPR038765">
    <property type="entry name" value="Papain-like_cys_pep_sf"/>
</dbReference>
<dbReference type="InterPro" id="IPR051202">
    <property type="entry name" value="Peptidase_C40"/>
</dbReference>
<gene>
    <name evidence="6" type="primary">eepC</name>
    <name evidence="6" type="ORF">GCM10022399_27080</name>
</gene>
<evidence type="ECO:0000313" key="7">
    <source>
        <dbReference type="Proteomes" id="UP001501468"/>
    </source>
</evidence>
<evidence type="ECO:0000259" key="5">
    <source>
        <dbReference type="PROSITE" id="PS51935"/>
    </source>
</evidence>
<evidence type="ECO:0000256" key="1">
    <source>
        <dbReference type="ARBA" id="ARBA00007074"/>
    </source>
</evidence>
<evidence type="ECO:0000256" key="3">
    <source>
        <dbReference type="ARBA" id="ARBA00022801"/>
    </source>
</evidence>
<proteinExistence type="inferred from homology"/>
<evidence type="ECO:0000256" key="2">
    <source>
        <dbReference type="ARBA" id="ARBA00022670"/>
    </source>
</evidence>
<evidence type="ECO:0000256" key="4">
    <source>
        <dbReference type="ARBA" id="ARBA00022807"/>
    </source>
</evidence>
<dbReference type="RefSeq" id="WP_344947349.1">
    <property type="nucleotide sequence ID" value="NZ_BAABDC010000004.1"/>
</dbReference>
<keyword evidence="2" id="KW-0645">Protease</keyword>
<dbReference type="PANTHER" id="PTHR47053">
    <property type="entry name" value="MUREIN DD-ENDOPEPTIDASE MEPH-RELATED"/>
    <property type="match status" value="1"/>
</dbReference>
<keyword evidence="7" id="KW-1185">Reference proteome</keyword>